<evidence type="ECO:0000313" key="2">
    <source>
        <dbReference type="EMBL" id="KAK9993523.1"/>
    </source>
</evidence>
<sequence length="101" mass="11575">MSSLLGSLNPGHELKLLSGLSGNWFWRVLNRGESKGLFFRKVPYVFVFVFVLFFVGSFRLRCCINKTNKKSYIYFTLIVSEVQQKAHTIVLSGENLFLSFG</sequence>
<protein>
    <recommendedName>
        <fullName evidence="4">Transmembrane protein</fullName>
    </recommendedName>
</protein>
<keyword evidence="1" id="KW-0812">Transmembrane</keyword>
<evidence type="ECO:0000256" key="1">
    <source>
        <dbReference type="SAM" id="Phobius"/>
    </source>
</evidence>
<proteinExistence type="predicted"/>
<keyword evidence="1" id="KW-1133">Transmembrane helix</keyword>
<evidence type="ECO:0000313" key="3">
    <source>
        <dbReference type="Proteomes" id="UP001459277"/>
    </source>
</evidence>
<evidence type="ECO:0008006" key="4">
    <source>
        <dbReference type="Google" id="ProtNLM"/>
    </source>
</evidence>
<organism evidence="2 3">
    <name type="scientific">Lithocarpus litseifolius</name>
    <dbReference type="NCBI Taxonomy" id="425828"/>
    <lineage>
        <taxon>Eukaryota</taxon>
        <taxon>Viridiplantae</taxon>
        <taxon>Streptophyta</taxon>
        <taxon>Embryophyta</taxon>
        <taxon>Tracheophyta</taxon>
        <taxon>Spermatophyta</taxon>
        <taxon>Magnoliopsida</taxon>
        <taxon>eudicotyledons</taxon>
        <taxon>Gunneridae</taxon>
        <taxon>Pentapetalae</taxon>
        <taxon>rosids</taxon>
        <taxon>fabids</taxon>
        <taxon>Fagales</taxon>
        <taxon>Fagaceae</taxon>
        <taxon>Lithocarpus</taxon>
    </lineage>
</organism>
<gene>
    <name evidence="2" type="ORF">SO802_023226</name>
</gene>
<dbReference type="EMBL" id="JAZDWU010000008">
    <property type="protein sequence ID" value="KAK9993523.1"/>
    <property type="molecule type" value="Genomic_DNA"/>
</dbReference>
<comment type="caution">
    <text evidence="2">The sequence shown here is derived from an EMBL/GenBank/DDBJ whole genome shotgun (WGS) entry which is preliminary data.</text>
</comment>
<feature type="transmembrane region" description="Helical" evidence="1">
    <location>
        <begin position="42"/>
        <end position="60"/>
    </location>
</feature>
<accession>A0AAW2C770</accession>
<keyword evidence="3" id="KW-1185">Reference proteome</keyword>
<reference evidence="2 3" key="1">
    <citation type="submission" date="2024-01" db="EMBL/GenBank/DDBJ databases">
        <title>A telomere-to-telomere, gap-free genome of sweet tea (Lithocarpus litseifolius).</title>
        <authorList>
            <person name="Zhou J."/>
        </authorList>
    </citation>
    <scope>NUCLEOTIDE SEQUENCE [LARGE SCALE GENOMIC DNA]</scope>
    <source>
        <strain evidence="2">Zhou-2022a</strain>
        <tissue evidence="2">Leaf</tissue>
    </source>
</reference>
<dbReference type="AlphaFoldDB" id="A0AAW2C770"/>
<keyword evidence="1" id="KW-0472">Membrane</keyword>
<name>A0AAW2C770_9ROSI</name>
<dbReference type="Proteomes" id="UP001459277">
    <property type="component" value="Unassembled WGS sequence"/>
</dbReference>